<reference evidence="3 4" key="1">
    <citation type="submission" date="2023-05" db="EMBL/GenBank/DDBJ databases">
        <title>Glutamicibacter sp. B1, complete genome.</title>
        <authorList>
            <person name="Long Y.H."/>
            <person name="Fang T."/>
            <person name="Li X.Y."/>
        </authorList>
    </citation>
    <scope>NUCLEOTIDE SEQUENCE [LARGE SCALE GENOMIC DNA]</scope>
    <source>
        <strain evidence="3 4">B1</strain>
    </source>
</reference>
<protein>
    <submittedName>
        <fullName evidence="3">Acyl-CoA desaturase</fullName>
        <ecNumber evidence="3">1.14.19.-</ecNumber>
    </submittedName>
</protein>
<feature type="transmembrane region" description="Helical" evidence="1">
    <location>
        <begin position="103"/>
        <end position="121"/>
    </location>
</feature>
<feature type="transmembrane region" description="Helical" evidence="1">
    <location>
        <begin position="127"/>
        <end position="147"/>
    </location>
</feature>
<dbReference type="KEGG" id="gey:QMQ05_15295"/>
<gene>
    <name evidence="3" type="ORF">QMQ05_15295</name>
</gene>
<name>A0AAU6WCW7_9MICC</name>
<dbReference type="Pfam" id="PF00487">
    <property type="entry name" value="FA_desaturase"/>
    <property type="match status" value="1"/>
</dbReference>
<dbReference type="EMBL" id="CP125942">
    <property type="protein sequence ID" value="XAO45687.1"/>
    <property type="molecule type" value="Genomic_DNA"/>
</dbReference>
<dbReference type="GO" id="GO:0016020">
    <property type="term" value="C:membrane"/>
    <property type="evidence" value="ECO:0007669"/>
    <property type="project" value="TreeGrafter"/>
</dbReference>
<evidence type="ECO:0000313" key="3">
    <source>
        <dbReference type="EMBL" id="XAO45687.1"/>
    </source>
</evidence>
<dbReference type="PANTHER" id="PTHR19353">
    <property type="entry name" value="FATTY ACID DESATURASE 2"/>
    <property type="match status" value="1"/>
</dbReference>
<organism evidence="3 4">
    <name type="scientific">Glutamicibacter ectropisis</name>
    <dbReference type="NCBI Taxonomy" id="3046593"/>
    <lineage>
        <taxon>Bacteria</taxon>
        <taxon>Bacillati</taxon>
        <taxon>Actinomycetota</taxon>
        <taxon>Actinomycetes</taxon>
        <taxon>Micrococcales</taxon>
        <taxon>Micrococcaceae</taxon>
        <taxon>Glutamicibacter</taxon>
    </lineage>
</organism>
<dbReference type="Proteomes" id="UP001486888">
    <property type="component" value="Chromosome"/>
</dbReference>
<accession>A0AAU6WCW7</accession>
<dbReference type="EC" id="1.14.19.-" evidence="3"/>
<dbReference type="GO" id="GO:0008610">
    <property type="term" value="P:lipid biosynthetic process"/>
    <property type="evidence" value="ECO:0007669"/>
    <property type="project" value="UniProtKB-ARBA"/>
</dbReference>
<sequence>MERMDSRCISALLMGLSYSWWMAKHNSHHANPNKEDADPDVHSTVLVLTPGATIRRRGFPAEISRFQRWFFLPLLCFEGLNLHVASLKMLLFTSGVRHRIVELLMIIARHSALAVFLLAYLPPGKTLAFLGVQLVVFGVMLGGAFALNHIGMPTVPRGVHLDFLRRQVLMSRNISDGPLIRFLMDGLQYQLEHHLFPIIPAPTTA</sequence>
<dbReference type="AlphaFoldDB" id="A0AAU6WCW7"/>
<evidence type="ECO:0000256" key="1">
    <source>
        <dbReference type="SAM" id="Phobius"/>
    </source>
</evidence>
<keyword evidence="4" id="KW-1185">Reference proteome</keyword>
<keyword evidence="1" id="KW-1133">Transmembrane helix</keyword>
<dbReference type="PANTHER" id="PTHR19353:SF19">
    <property type="entry name" value="DELTA(5) FATTY ACID DESATURASE C-RELATED"/>
    <property type="match status" value="1"/>
</dbReference>
<feature type="domain" description="Fatty acid desaturase" evidence="2">
    <location>
        <begin position="10"/>
        <end position="200"/>
    </location>
</feature>
<dbReference type="GO" id="GO:0016717">
    <property type="term" value="F:oxidoreductase activity, acting on paired donors, with oxidation of a pair of donors resulting in the reduction of molecular oxygen to two molecules of water"/>
    <property type="evidence" value="ECO:0007669"/>
    <property type="project" value="TreeGrafter"/>
</dbReference>
<evidence type="ECO:0000313" key="4">
    <source>
        <dbReference type="Proteomes" id="UP001486888"/>
    </source>
</evidence>
<dbReference type="InterPro" id="IPR012171">
    <property type="entry name" value="Fatty_acid_desaturase"/>
</dbReference>
<evidence type="ECO:0000259" key="2">
    <source>
        <dbReference type="Pfam" id="PF00487"/>
    </source>
</evidence>
<dbReference type="RefSeq" id="WP_216847365.1">
    <property type="nucleotide sequence ID" value="NZ_CP125942.1"/>
</dbReference>
<proteinExistence type="predicted"/>
<dbReference type="CDD" id="cd03506">
    <property type="entry name" value="Delta6-FADS-like"/>
    <property type="match status" value="1"/>
</dbReference>
<dbReference type="InterPro" id="IPR005804">
    <property type="entry name" value="FA_desaturase_dom"/>
</dbReference>
<keyword evidence="1" id="KW-0472">Membrane</keyword>
<keyword evidence="3" id="KW-0560">Oxidoreductase</keyword>
<keyword evidence="1" id="KW-0812">Transmembrane</keyword>